<dbReference type="InterPro" id="IPR027038">
    <property type="entry name" value="RanGap"/>
</dbReference>
<comment type="caution">
    <text evidence="6">The sequence shown here is derived from an EMBL/GenBank/DDBJ whole genome shotgun (WGS) entry which is preliminary data.</text>
</comment>
<evidence type="ECO:0000256" key="3">
    <source>
        <dbReference type="ARBA" id="ARBA00022737"/>
    </source>
</evidence>
<reference evidence="6 7" key="1">
    <citation type="submission" date="2021-12" db="EMBL/GenBank/DDBJ databases">
        <title>High titer production of polyol ester of fatty acids by Rhodotorula paludigena BS15 towards product separation-free biomass refinery.</title>
        <authorList>
            <person name="Mano J."/>
            <person name="Ono H."/>
            <person name="Tanaka T."/>
            <person name="Naito K."/>
            <person name="Sushida H."/>
            <person name="Ike M."/>
            <person name="Tokuyasu K."/>
            <person name="Kitaoka M."/>
        </authorList>
    </citation>
    <scope>NUCLEOTIDE SEQUENCE [LARGE SCALE GENOMIC DNA]</scope>
    <source>
        <strain evidence="6 7">BS15</strain>
    </source>
</reference>
<feature type="compositionally biased region" description="Low complexity" evidence="5">
    <location>
        <begin position="549"/>
        <end position="574"/>
    </location>
</feature>
<dbReference type="GO" id="GO:0006913">
    <property type="term" value="P:nucleocytoplasmic transport"/>
    <property type="evidence" value="ECO:0007669"/>
    <property type="project" value="TreeGrafter"/>
</dbReference>
<sequence>MPSADNAEGQAGDAGPTEEAPLELTADPAAQVGDKDEGPAGDEAREGEPGSTASEGPDEAGQGAEASTDSTLPRSSAPLAAQADAAATSTPSSSSAPPPASAEGPTAQPAEAPSPSPPPPPPRRRHPPAPKKGILRPPQSSHTASSRFSFRRDILQPFNSSYSRAATDAGTTLPSLGASSASASGASAAVAGASSVGEAVGNAAATAGGFFGSALKRLSAAAAGATAVAAESPAPAAAGGGTAGPAAVQAGGVAPSSTSTPATAPFSASAGALSSSTTTLASTASSSPSSAAAAGDASTARPALPVSSLKRVRFRVAALKVVYPINNGTLEPIAPLDEGRTRARVEDEWRARPGGGGRGAEEGVETREEPGIERVKRLLRDNPTTPPKALDLSDEPLSHGAIEALADLLSVDWGCKKLVLERCGIDDESLRPLLHALLVSASIPTVSLAGNKRIRAKGWRYVAVFLRKANFLRYIDLSETSLDKRGADLLVQALAPQPPPAPPLPPPPPPAPSPPPETNGARGEQAKERKGKKVAGPWDDDDDDESEDGAATGEAGAGEPAEPVAEAAGAAGEPTQVGEGDVAQEMEKDQGVKAGEEEGEEADATAREALFQSAPLLKEDGTTGAASVLSLRLENCGIRGPALEALANGIRVSEIKHISLRKNRINAAGAVNLAVIIRDYPLSSDPSSTFSTSPFASSSLFQPSNGSNSSDTASISSFSFEANNSVTARQHRHDQSSTLPTDRNHRALADAPRRGAADELNGAEQHDAPHSAHAEREAWRLSEARVRLRKQLDALPRIGNLLTLDVKGNDIRNGVTYIAQVLKRNRTLKVLNLSENKIDAQGLVAVAEALKFNTTLETLDMGHNPCCGPAIEGILSLRSAMMVSPSLKRVFFNSTDLSSEGAIALAEFLPEARSILHLDLTHNHVDISGVLALAVSIRLNSSIRCLDINIPFDDPDFSRLSRDILEVCVRNTELAQAKADTEAQHAAEQQHGKRVVVAQPIRKSALANNLEARRRAEERAERERQEALRAQKDIFAAAAETRDVVSEMLAVDQAAAAQGEEVAPSEVMRDALVQLQLAEAQLAEATSGRHVQQRERAEVLLSELSSLLDLAKVLYDRPIPVAPVSPIMLASPVASAQQSADSEEPAGADEASAEQVEGDAATGDVADLSSTSPPKPAALDLSAATAPLTPNSSSPASLSGRSPIESESRAMVAEESEVFRKGVALGVDDVPDESDEDDEDAEGKRQSEVSGEELKKEILETTVQRSPRPSFNSDDAHRPSLTRNPSSAVFDDQAAE</sequence>
<feature type="region of interest" description="Disordered" evidence="5">
    <location>
        <begin position="234"/>
        <end position="302"/>
    </location>
</feature>
<feature type="compositionally biased region" description="Basic and acidic residues" evidence="5">
    <location>
        <begin position="359"/>
        <end position="370"/>
    </location>
</feature>
<feature type="region of interest" description="Disordered" evidence="5">
    <location>
        <begin position="494"/>
        <end position="581"/>
    </location>
</feature>
<evidence type="ECO:0008006" key="8">
    <source>
        <dbReference type="Google" id="ProtNLM"/>
    </source>
</evidence>
<evidence type="ECO:0000313" key="7">
    <source>
        <dbReference type="Proteomes" id="UP001342314"/>
    </source>
</evidence>
<feature type="compositionally biased region" description="Basic and acidic residues" evidence="5">
    <location>
        <begin position="1242"/>
        <end position="1259"/>
    </location>
</feature>
<feature type="region of interest" description="Disordered" evidence="5">
    <location>
        <begin position="725"/>
        <end position="746"/>
    </location>
</feature>
<feature type="compositionally biased region" description="Low complexity" evidence="5">
    <location>
        <begin position="177"/>
        <end position="195"/>
    </location>
</feature>
<feature type="region of interest" description="Disordered" evidence="5">
    <location>
        <begin position="1"/>
        <end position="152"/>
    </location>
</feature>
<protein>
    <recommendedName>
        <fullName evidence="8">RNI-like protein</fullName>
    </recommendedName>
</protein>
<organism evidence="6 7">
    <name type="scientific">Rhodotorula paludigena</name>
    <dbReference type="NCBI Taxonomy" id="86838"/>
    <lineage>
        <taxon>Eukaryota</taxon>
        <taxon>Fungi</taxon>
        <taxon>Dikarya</taxon>
        <taxon>Basidiomycota</taxon>
        <taxon>Pucciniomycotina</taxon>
        <taxon>Microbotryomycetes</taxon>
        <taxon>Sporidiobolales</taxon>
        <taxon>Sporidiobolaceae</taxon>
        <taxon>Rhodotorula</taxon>
    </lineage>
</organism>
<accession>A0AAV5GNF2</accession>
<name>A0AAV5GNF2_9BASI</name>
<dbReference type="SMART" id="SM00368">
    <property type="entry name" value="LRR_RI"/>
    <property type="match status" value="8"/>
</dbReference>
<dbReference type="GO" id="GO:0048471">
    <property type="term" value="C:perinuclear region of cytoplasm"/>
    <property type="evidence" value="ECO:0007669"/>
    <property type="project" value="TreeGrafter"/>
</dbReference>
<feature type="region of interest" description="Disordered" evidence="5">
    <location>
        <begin position="350"/>
        <end position="370"/>
    </location>
</feature>
<keyword evidence="1" id="KW-0343">GTPase activation</keyword>
<keyword evidence="3" id="KW-0677">Repeat</keyword>
<keyword evidence="2" id="KW-0433">Leucine-rich repeat</keyword>
<feature type="compositionally biased region" description="Low complexity" evidence="5">
    <location>
        <begin position="244"/>
        <end position="300"/>
    </location>
</feature>
<feature type="compositionally biased region" description="Polar residues" evidence="5">
    <location>
        <begin position="165"/>
        <end position="174"/>
    </location>
</feature>
<feature type="region of interest" description="Disordered" evidence="5">
    <location>
        <begin position="165"/>
        <end position="195"/>
    </location>
</feature>
<feature type="compositionally biased region" description="Basic and acidic residues" evidence="5">
    <location>
        <begin position="33"/>
        <end position="48"/>
    </location>
</feature>
<dbReference type="InterPro" id="IPR032675">
    <property type="entry name" value="LRR_dom_sf"/>
</dbReference>
<dbReference type="EMBL" id="BQKY01000008">
    <property type="protein sequence ID" value="GJN91076.1"/>
    <property type="molecule type" value="Genomic_DNA"/>
</dbReference>
<dbReference type="PANTHER" id="PTHR24113:SF12">
    <property type="entry name" value="RAN GTPASE-ACTIVATING PROTEIN 1"/>
    <property type="match status" value="1"/>
</dbReference>
<dbReference type="SUPFAM" id="SSF52047">
    <property type="entry name" value="RNI-like"/>
    <property type="match status" value="1"/>
</dbReference>
<feature type="coiled-coil region" evidence="4">
    <location>
        <begin position="1003"/>
        <end position="1033"/>
    </location>
</feature>
<gene>
    <name evidence="6" type="ORF">Rhopal_004091-T1</name>
</gene>
<feature type="compositionally biased region" description="Polar residues" evidence="5">
    <location>
        <begin position="1261"/>
        <end position="1273"/>
    </location>
</feature>
<feature type="compositionally biased region" description="Polar residues" evidence="5">
    <location>
        <begin position="138"/>
        <end position="148"/>
    </location>
</feature>
<dbReference type="PANTHER" id="PTHR24113">
    <property type="entry name" value="RAN GTPASE-ACTIVATING PROTEIN 1"/>
    <property type="match status" value="1"/>
</dbReference>
<dbReference type="Proteomes" id="UP001342314">
    <property type="component" value="Unassembled WGS sequence"/>
</dbReference>
<dbReference type="InterPro" id="IPR001611">
    <property type="entry name" value="Leu-rich_rpt"/>
</dbReference>
<feature type="compositionally biased region" description="Acidic residues" evidence="5">
    <location>
        <begin position="1229"/>
        <end position="1241"/>
    </location>
</feature>
<feature type="compositionally biased region" description="Acidic residues" evidence="5">
    <location>
        <begin position="538"/>
        <end position="548"/>
    </location>
</feature>
<evidence type="ECO:0000256" key="2">
    <source>
        <dbReference type="ARBA" id="ARBA00022614"/>
    </source>
</evidence>
<dbReference type="GO" id="GO:0005096">
    <property type="term" value="F:GTPase activator activity"/>
    <property type="evidence" value="ECO:0007669"/>
    <property type="project" value="UniProtKB-KW"/>
</dbReference>
<feature type="region of interest" description="Disordered" evidence="5">
    <location>
        <begin position="1135"/>
        <end position="1296"/>
    </location>
</feature>
<dbReference type="GO" id="GO:0031267">
    <property type="term" value="F:small GTPase binding"/>
    <property type="evidence" value="ECO:0007669"/>
    <property type="project" value="TreeGrafter"/>
</dbReference>
<feature type="compositionally biased region" description="Low complexity" evidence="5">
    <location>
        <begin position="75"/>
        <end position="111"/>
    </location>
</feature>
<feature type="compositionally biased region" description="Pro residues" evidence="5">
    <location>
        <begin position="496"/>
        <end position="517"/>
    </location>
</feature>
<evidence type="ECO:0000313" key="6">
    <source>
        <dbReference type="EMBL" id="GJN91076.1"/>
    </source>
</evidence>
<dbReference type="Pfam" id="PF13516">
    <property type="entry name" value="LRR_6"/>
    <property type="match status" value="2"/>
</dbReference>
<feature type="compositionally biased region" description="Pro residues" evidence="5">
    <location>
        <begin position="112"/>
        <end position="121"/>
    </location>
</feature>
<evidence type="ECO:0000256" key="4">
    <source>
        <dbReference type="SAM" id="Coils"/>
    </source>
</evidence>
<feature type="compositionally biased region" description="Polar residues" evidence="5">
    <location>
        <begin position="65"/>
        <end position="74"/>
    </location>
</feature>
<proteinExistence type="predicted"/>
<dbReference type="GO" id="GO:0005634">
    <property type="term" value="C:nucleus"/>
    <property type="evidence" value="ECO:0007669"/>
    <property type="project" value="TreeGrafter"/>
</dbReference>
<feature type="compositionally biased region" description="Low complexity" evidence="5">
    <location>
        <begin position="1182"/>
        <end position="1203"/>
    </location>
</feature>
<evidence type="ECO:0000256" key="5">
    <source>
        <dbReference type="SAM" id="MobiDB-lite"/>
    </source>
</evidence>
<dbReference type="GO" id="GO:0005829">
    <property type="term" value="C:cytosol"/>
    <property type="evidence" value="ECO:0007669"/>
    <property type="project" value="TreeGrafter"/>
</dbReference>
<feature type="region of interest" description="Disordered" evidence="5">
    <location>
        <begin position="687"/>
        <end position="708"/>
    </location>
</feature>
<evidence type="ECO:0000256" key="1">
    <source>
        <dbReference type="ARBA" id="ARBA00022468"/>
    </source>
</evidence>
<dbReference type="Gene3D" id="3.80.10.10">
    <property type="entry name" value="Ribonuclease Inhibitor"/>
    <property type="match status" value="3"/>
</dbReference>
<keyword evidence="7" id="KW-1185">Reference proteome</keyword>
<keyword evidence="4" id="KW-0175">Coiled coil</keyword>